<dbReference type="Proteomes" id="UP000663845">
    <property type="component" value="Unassembled WGS sequence"/>
</dbReference>
<dbReference type="SMART" id="SM00028">
    <property type="entry name" value="TPR"/>
    <property type="match status" value="4"/>
</dbReference>
<dbReference type="InterPro" id="IPR019734">
    <property type="entry name" value="TPR_rpt"/>
</dbReference>
<organism evidence="5 7">
    <name type="scientific">Adineta steineri</name>
    <dbReference type="NCBI Taxonomy" id="433720"/>
    <lineage>
        <taxon>Eukaryota</taxon>
        <taxon>Metazoa</taxon>
        <taxon>Spiralia</taxon>
        <taxon>Gnathifera</taxon>
        <taxon>Rotifera</taxon>
        <taxon>Eurotatoria</taxon>
        <taxon>Bdelloidea</taxon>
        <taxon>Adinetida</taxon>
        <taxon>Adinetidae</taxon>
        <taxon>Adineta</taxon>
    </lineage>
</organism>
<sequence length="455" mass="52840">MLTDLTKEAAATIQKQDACFAVGDWLYLECKYEKAREHFQNILKRPCLSASDSIRCYKSLGAVEVELKKYDEALDMFNTLLTILMKCDLPTRKEDIMTCYVSIGKVYWLKGDYVQAIEYHHEALDVGSLTLNPTGMSTIYKNLANIYTNTKEFNLSRENFQRALEIDRQRLRKDHLQFGQTYANMGKMYQEEGNYKEALAYFEKAREIWLKTLAPTHVYIEKIEKTICKMKSKLVQTNAIAHTPAVTHNAVENQGHIEPLRNIQQSMNQLDVPDPNKVMIIWLEEFIDRDEDCGQLKNELRQITNSLKMVDSVESCRKCLQYVKDRKLFFIIQGKYAKQIVPEIVQIIPPSMKPVVYIFSFNVIHFIEWAAEQECIMEGGIFDHEKDLLLRLAKDLNDYVKQKSAEYENVQSELIPEILAKLKQIFDHRYQTKDAVTPSHQTDNDANQAKTIMAQ</sequence>
<feature type="region of interest" description="Disordered" evidence="4">
    <location>
        <begin position="434"/>
        <end position="455"/>
    </location>
</feature>
<evidence type="ECO:0008006" key="8">
    <source>
        <dbReference type="Google" id="ProtNLM"/>
    </source>
</evidence>
<evidence type="ECO:0000256" key="1">
    <source>
        <dbReference type="ARBA" id="ARBA00022737"/>
    </source>
</evidence>
<dbReference type="Proteomes" id="UP000663844">
    <property type="component" value="Unassembled WGS sequence"/>
</dbReference>
<feature type="repeat" description="TPR" evidence="3">
    <location>
        <begin position="179"/>
        <end position="212"/>
    </location>
</feature>
<evidence type="ECO:0000313" key="5">
    <source>
        <dbReference type="EMBL" id="CAF1090921.1"/>
    </source>
</evidence>
<proteinExistence type="predicted"/>
<feature type="compositionally biased region" description="Polar residues" evidence="4">
    <location>
        <begin position="438"/>
        <end position="455"/>
    </location>
</feature>
<dbReference type="Pfam" id="PF13176">
    <property type="entry name" value="TPR_7"/>
    <property type="match status" value="1"/>
</dbReference>
<evidence type="ECO:0000313" key="7">
    <source>
        <dbReference type="Proteomes" id="UP000663845"/>
    </source>
</evidence>
<evidence type="ECO:0000256" key="3">
    <source>
        <dbReference type="PROSITE-ProRule" id="PRU00339"/>
    </source>
</evidence>
<protein>
    <recommendedName>
        <fullName evidence="8">Tetratricopeptide repeat protein</fullName>
    </recommendedName>
</protein>
<dbReference type="PROSITE" id="PS50005">
    <property type="entry name" value="TPR"/>
    <property type="match status" value="3"/>
</dbReference>
<dbReference type="Pfam" id="PF13424">
    <property type="entry name" value="TPR_12"/>
    <property type="match status" value="1"/>
</dbReference>
<keyword evidence="1" id="KW-0677">Repeat</keyword>
<evidence type="ECO:0000256" key="4">
    <source>
        <dbReference type="SAM" id="MobiDB-lite"/>
    </source>
</evidence>
<dbReference type="PANTHER" id="PTHR45641:SF19">
    <property type="entry name" value="NEPHROCYSTIN-3"/>
    <property type="match status" value="1"/>
</dbReference>
<name>A0A814NFK2_9BILA</name>
<feature type="repeat" description="TPR" evidence="3">
    <location>
        <begin position="97"/>
        <end position="130"/>
    </location>
</feature>
<dbReference type="EMBL" id="CAJOAZ010002339">
    <property type="protein sequence ID" value="CAF3919425.1"/>
    <property type="molecule type" value="Genomic_DNA"/>
</dbReference>
<dbReference type="InterPro" id="IPR011990">
    <property type="entry name" value="TPR-like_helical_dom_sf"/>
</dbReference>
<comment type="caution">
    <text evidence="5">The sequence shown here is derived from an EMBL/GenBank/DDBJ whole genome shotgun (WGS) entry which is preliminary data.</text>
</comment>
<evidence type="ECO:0000256" key="2">
    <source>
        <dbReference type="ARBA" id="ARBA00022803"/>
    </source>
</evidence>
<feature type="repeat" description="TPR" evidence="3">
    <location>
        <begin position="137"/>
        <end position="170"/>
    </location>
</feature>
<dbReference type="AlphaFoldDB" id="A0A814NFK2"/>
<evidence type="ECO:0000313" key="6">
    <source>
        <dbReference type="EMBL" id="CAF3919425.1"/>
    </source>
</evidence>
<reference evidence="5" key="1">
    <citation type="submission" date="2021-02" db="EMBL/GenBank/DDBJ databases">
        <authorList>
            <person name="Nowell W R."/>
        </authorList>
    </citation>
    <scope>NUCLEOTIDE SEQUENCE</scope>
</reference>
<dbReference type="Gene3D" id="1.25.40.10">
    <property type="entry name" value="Tetratricopeptide repeat domain"/>
    <property type="match status" value="2"/>
</dbReference>
<dbReference type="EMBL" id="CAJNOG010000222">
    <property type="protein sequence ID" value="CAF1090921.1"/>
    <property type="molecule type" value="Genomic_DNA"/>
</dbReference>
<dbReference type="PANTHER" id="PTHR45641">
    <property type="entry name" value="TETRATRICOPEPTIDE REPEAT PROTEIN (AFU_ORTHOLOGUE AFUA_6G03870)"/>
    <property type="match status" value="1"/>
</dbReference>
<keyword evidence="2 3" id="KW-0802">TPR repeat</keyword>
<dbReference type="SUPFAM" id="SSF48452">
    <property type="entry name" value="TPR-like"/>
    <property type="match status" value="1"/>
</dbReference>
<dbReference type="PROSITE" id="PS50293">
    <property type="entry name" value="TPR_REGION"/>
    <property type="match status" value="1"/>
</dbReference>
<accession>A0A814NFK2</accession>
<gene>
    <name evidence="5" type="ORF">JYZ213_LOCUS20834</name>
    <name evidence="6" type="ORF">OXD698_LOCUS24935</name>
</gene>